<evidence type="ECO:0000313" key="9">
    <source>
        <dbReference type="EMBL" id="KRU12520.1"/>
    </source>
</evidence>
<comment type="cofactor">
    <cofactor evidence="1 5">
        <name>pyridoxal 5'-phosphate</name>
        <dbReference type="ChEBI" id="CHEBI:597326"/>
    </cofactor>
</comment>
<dbReference type="GO" id="GO:0004795">
    <property type="term" value="F:threonine synthase activity"/>
    <property type="evidence" value="ECO:0007669"/>
    <property type="project" value="UniProtKB-UniRule"/>
</dbReference>
<dbReference type="EMBL" id="JPGY02000001">
    <property type="protein sequence ID" value="KRU12520.1"/>
    <property type="molecule type" value="Genomic_DNA"/>
</dbReference>
<dbReference type="Pfam" id="PF14821">
    <property type="entry name" value="Thr_synth_N"/>
    <property type="match status" value="1"/>
</dbReference>
<dbReference type="InterPro" id="IPR004450">
    <property type="entry name" value="Thr_synthase-like"/>
</dbReference>
<dbReference type="AlphaFoldDB" id="A0A0H3J8S3"/>
<dbReference type="Pfam" id="PF00291">
    <property type="entry name" value="PALP"/>
    <property type="match status" value="1"/>
</dbReference>
<feature type="domain" description="Tryptophan synthase beta chain-like PALP" evidence="6">
    <location>
        <begin position="102"/>
        <end position="424"/>
    </location>
</feature>
<dbReference type="InterPro" id="IPR036052">
    <property type="entry name" value="TrpB-like_PALP_sf"/>
</dbReference>
<dbReference type="RefSeq" id="WP_003447923.1">
    <property type="nucleotide sequence ID" value="NZ_ANZB01000018.1"/>
</dbReference>
<reference evidence="8 11" key="1">
    <citation type="journal article" date="2015" name="Genome Announc.">
        <title>Complete Genome Sequence of the Nitrogen-Fixing and Solvent-Producing Clostridium pasteurianum DSM 525.</title>
        <authorList>
            <person name="Poehlein A."/>
            <person name="Grosse-Honebrink A."/>
            <person name="Zhang Y."/>
            <person name="Minton N.P."/>
            <person name="Daniel R."/>
        </authorList>
    </citation>
    <scope>NUCLEOTIDE SEQUENCE [LARGE SCALE GENOMIC DNA]</scope>
    <source>
        <strain evidence="8">DSM 525</strain>
        <strain evidence="11">DSM 525 / ATCC 6013</strain>
    </source>
</reference>
<dbReference type="KEGG" id="cpat:CLPA_c14060"/>
<dbReference type="eggNOG" id="COG0498">
    <property type="taxonomic scope" value="Bacteria"/>
</dbReference>
<gene>
    <name evidence="8" type="primary">thrC1</name>
    <name evidence="8" type="ORF">CLPA_c14060</name>
    <name evidence="9" type="ORF">CP6013_01768</name>
</gene>
<dbReference type="GO" id="GO:0009088">
    <property type="term" value="P:threonine biosynthetic process"/>
    <property type="evidence" value="ECO:0007669"/>
    <property type="project" value="UniProtKB-UniRule"/>
</dbReference>
<dbReference type="InterPro" id="IPR001926">
    <property type="entry name" value="TrpB-like_PALP"/>
</dbReference>
<evidence type="ECO:0000256" key="4">
    <source>
        <dbReference type="NCBIfam" id="TIGR00260"/>
    </source>
</evidence>
<evidence type="ECO:0000313" key="10">
    <source>
        <dbReference type="Proteomes" id="UP000028042"/>
    </source>
</evidence>
<dbReference type="GeneID" id="93073580"/>
<evidence type="ECO:0000313" key="11">
    <source>
        <dbReference type="Proteomes" id="UP000030905"/>
    </source>
</evidence>
<dbReference type="CDD" id="cd01560">
    <property type="entry name" value="Thr-synth_2"/>
    <property type="match status" value="1"/>
</dbReference>
<dbReference type="EMBL" id="CP009268">
    <property type="protein sequence ID" value="AJA51473.1"/>
    <property type="molecule type" value="Genomic_DNA"/>
</dbReference>
<dbReference type="NCBIfam" id="TIGR00260">
    <property type="entry name" value="thrC"/>
    <property type="match status" value="1"/>
</dbReference>
<dbReference type="Proteomes" id="UP000030905">
    <property type="component" value="Chromosome"/>
</dbReference>
<dbReference type="PANTHER" id="PTHR43515">
    <property type="entry name" value="THREONINE SYNTHASE-LIKE 1"/>
    <property type="match status" value="1"/>
</dbReference>
<keyword evidence="3 5" id="KW-0663">Pyridoxal phosphate</keyword>
<sequence>MDNLIYKSTRGQGEAVSASQAIIRGIAEDGGLFVPNYIPKIDFNAKDFSKFDYKELAYIVMSKFFTDFTEEELKNCIDKAYDDKFDTNEIVPVKKIGNDFFLELHHGPTLAFKDVALSILPHLLKTAVKKQGINKEILILTATSGDTGKAALEGFNNIDGIKIIVFYPEVGVSIVQQLQMTTHNGNNTFVVAIKGNFDDAQKAVKEIFTDEKMRSQLNEKGFMFSSANSINIGRLIPQVVYYFSAYLNLYKKGEIAEGEKINVVVPTGNFGDILAGYFAKSMGLPIDKLICASNKNKVLTDFINTGRYDRNRDFYVTNSPSMDILVSSNLERLLYFVSGENPEKVKSLMESLSTKGEYSIDEDMKNKLQDFYAGYASEEETCYVITDLYRDYKEAIDTHTAVAYSVYKKYEEDTKDATKTVILSTASPFKFPKSVMSSIDKKYDGVNEFELIKELSKIGNYPIPAGIKDIDTRPQIHNTVCDKKDIKNVVLNFLKIK</sequence>
<dbReference type="EC" id="4.2.3.1" evidence="4"/>
<evidence type="ECO:0000313" key="8">
    <source>
        <dbReference type="EMBL" id="AJA51473.1"/>
    </source>
</evidence>
<dbReference type="Gene3D" id="3.90.1380.10">
    <property type="entry name" value="Threonine synthase, N-terminal domain"/>
    <property type="match status" value="1"/>
</dbReference>
<dbReference type="GO" id="GO:0005737">
    <property type="term" value="C:cytoplasm"/>
    <property type="evidence" value="ECO:0007669"/>
    <property type="project" value="TreeGrafter"/>
</dbReference>
<dbReference type="Proteomes" id="UP000028042">
    <property type="component" value="Unassembled WGS sequence"/>
</dbReference>
<evidence type="ECO:0000256" key="1">
    <source>
        <dbReference type="ARBA" id="ARBA00001933"/>
    </source>
</evidence>
<evidence type="ECO:0000259" key="6">
    <source>
        <dbReference type="Pfam" id="PF00291"/>
    </source>
</evidence>
<dbReference type="KEGG" id="cpae:CPAST_c14060"/>
<evidence type="ECO:0000256" key="5">
    <source>
        <dbReference type="PIRSR" id="PIRSR604450-51"/>
    </source>
</evidence>
<evidence type="ECO:0000256" key="3">
    <source>
        <dbReference type="ARBA" id="ARBA00022898"/>
    </source>
</evidence>
<dbReference type="PANTHER" id="PTHR43515:SF1">
    <property type="entry name" value="THREONINE SYNTHASE-LIKE 1"/>
    <property type="match status" value="1"/>
</dbReference>
<reference evidence="9" key="2">
    <citation type="submission" date="2015-10" db="EMBL/GenBank/DDBJ databases">
        <title>Improved Draft Genome Sequence of Clostridium pasteurianum Strain ATCC 6013 (DSM 525) Using a Hybrid Next-Generation Sequencing Approach.</title>
        <authorList>
            <person name="Pyne M.E."/>
            <person name="Utturkar S.M."/>
            <person name="Brown S.D."/>
            <person name="Moo-Young M."/>
            <person name="Chung D.A."/>
            <person name="Chou P.C."/>
        </authorList>
    </citation>
    <scope>NUCLEOTIDE SEQUENCE</scope>
    <source>
        <strain evidence="9">ATCC 6013</strain>
    </source>
</reference>
<evidence type="ECO:0000256" key="2">
    <source>
        <dbReference type="ARBA" id="ARBA00005517"/>
    </source>
</evidence>
<keyword evidence="11" id="KW-1185">Reference proteome</keyword>
<organism evidence="8 11">
    <name type="scientific">Clostridium pasteurianum DSM 525 = ATCC 6013</name>
    <dbReference type="NCBI Taxonomy" id="1262449"/>
    <lineage>
        <taxon>Bacteria</taxon>
        <taxon>Bacillati</taxon>
        <taxon>Bacillota</taxon>
        <taxon>Clostridia</taxon>
        <taxon>Eubacteriales</taxon>
        <taxon>Clostridiaceae</taxon>
        <taxon>Clostridium</taxon>
    </lineage>
</organism>
<keyword evidence="8" id="KW-0456">Lyase</keyword>
<dbReference type="SUPFAM" id="SSF53686">
    <property type="entry name" value="Tryptophan synthase beta subunit-like PLP-dependent enzymes"/>
    <property type="match status" value="1"/>
</dbReference>
<dbReference type="InterPro" id="IPR037158">
    <property type="entry name" value="Thr_synth_N_sf"/>
</dbReference>
<reference evidence="9 10" key="3">
    <citation type="journal article" name="Genome Announc.">
        <title>Improved Draft Genome Sequence of Clostridium pasteurianum Strain ATCC 6013 (DSM 525) Using a Hybrid Next-Generation Sequencing Approach.</title>
        <authorList>
            <person name="Pyne M.E."/>
            <person name="Utturkar S."/>
            <person name="Brown S.D."/>
            <person name="Moo-Young M."/>
            <person name="Chung D.A."/>
            <person name="Chou C.P."/>
        </authorList>
    </citation>
    <scope>NUCLEOTIDE SEQUENCE [LARGE SCALE GENOMIC DNA]</scope>
    <source>
        <strain evidence="9 10">ATCC 6013</strain>
    </source>
</reference>
<feature type="domain" description="Threonine synthase N-terminal" evidence="7">
    <location>
        <begin position="6"/>
        <end position="81"/>
    </location>
</feature>
<dbReference type="InterPro" id="IPR029144">
    <property type="entry name" value="Thr_synth_N"/>
</dbReference>
<proteinExistence type="inferred from homology"/>
<feature type="modified residue" description="N6-(pyridoxal phosphate)lysine" evidence="5">
    <location>
        <position position="113"/>
    </location>
</feature>
<evidence type="ECO:0000259" key="7">
    <source>
        <dbReference type="Pfam" id="PF14821"/>
    </source>
</evidence>
<dbReference type="Gene3D" id="3.40.50.1100">
    <property type="match status" value="2"/>
</dbReference>
<accession>A0A0H3J8S3</accession>
<protein>
    <recommendedName>
        <fullName evidence="4">Threonine synthase</fullName>
        <ecNumber evidence="4">4.2.3.1</ecNumber>
    </recommendedName>
</protein>
<comment type="similarity">
    <text evidence="2">Belongs to the threonine synthase family.</text>
</comment>
<name>A0A0H3J8S3_CLOPA</name>
<dbReference type="PATRIC" id="fig|1262449.3.peg.3840"/>